<dbReference type="CDD" id="cd00077">
    <property type="entry name" value="HDc"/>
    <property type="match status" value="1"/>
</dbReference>
<dbReference type="EMBL" id="AXNT01000031">
    <property type="protein sequence ID" value="KGM02919.1"/>
    <property type="molecule type" value="Genomic_DNA"/>
</dbReference>
<organism evidence="2 3">
    <name type="scientific">Cellulomonas cellasea DSM 20118</name>
    <dbReference type="NCBI Taxonomy" id="1408250"/>
    <lineage>
        <taxon>Bacteria</taxon>
        <taxon>Bacillati</taxon>
        <taxon>Actinomycetota</taxon>
        <taxon>Actinomycetes</taxon>
        <taxon>Micrococcales</taxon>
        <taxon>Cellulomonadaceae</taxon>
        <taxon>Cellulomonas</taxon>
    </lineage>
</organism>
<proteinExistence type="predicted"/>
<evidence type="ECO:0000313" key="3">
    <source>
        <dbReference type="Proteomes" id="UP000029833"/>
    </source>
</evidence>
<comment type="caution">
    <text evidence="2">The sequence shown here is derived from an EMBL/GenBank/DDBJ whole genome shotgun (WGS) entry which is preliminary data.</text>
</comment>
<dbReference type="AlphaFoldDB" id="A0A0A0BAQ3"/>
<gene>
    <name evidence="2" type="ORF">Q760_10570</name>
</gene>
<dbReference type="OrthoDB" id="2989229at2"/>
<sequence>MARPLLPFAVHLAQEHVAPLGLRWTHVKTVGARCAKLCVDHGLPEELAVAAWLHDIGYDPHLARTGFHALDGARFLRELGSDDLVVSLVGYHSGAAFEAEERGLSAELATLRPPPEELLDVLTLVDMTTSPRGRVVSVDDRLSEIAGRYEPSDPVSLAIARSAKSLREASARAAAHFGLADVGSVPLV</sequence>
<accession>A0A0A0BAQ3</accession>
<dbReference type="PROSITE" id="PS51831">
    <property type="entry name" value="HD"/>
    <property type="match status" value="1"/>
</dbReference>
<dbReference type="RefSeq" id="WP_084142544.1">
    <property type="nucleotide sequence ID" value="NZ_AXNT01000031.1"/>
</dbReference>
<evidence type="ECO:0000313" key="2">
    <source>
        <dbReference type="EMBL" id="KGM02919.1"/>
    </source>
</evidence>
<evidence type="ECO:0000259" key="1">
    <source>
        <dbReference type="PROSITE" id="PS51831"/>
    </source>
</evidence>
<name>A0A0A0BAQ3_9CELL</name>
<dbReference type="Gene3D" id="1.10.3210.10">
    <property type="entry name" value="Hypothetical protein af1432"/>
    <property type="match status" value="1"/>
</dbReference>
<dbReference type="InterPro" id="IPR003607">
    <property type="entry name" value="HD/PDEase_dom"/>
</dbReference>
<dbReference type="InterPro" id="IPR006674">
    <property type="entry name" value="HD_domain"/>
</dbReference>
<dbReference type="SUPFAM" id="SSF109604">
    <property type="entry name" value="HD-domain/PDEase-like"/>
    <property type="match status" value="1"/>
</dbReference>
<protein>
    <recommendedName>
        <fullName evidence="1">HD domain-containing protein</fullName>
    </recommendedName>
</protein>
<feature type="domain" description="HD" evidence="1">
    <location>
        <begin position="23"/>
        <end position="128"/>
    </location>
</feature>
<dbReference type="Pfam" id="PF01966">
    <property type="entry name" value="HD"/>
    <property type="match status" value="1"/>
</dbReference>
<dbReference type="STRING" id="1408250.Q760_10570"/>
<reference evidence="2 3" key="1">
    <citation type="submission" date="2013-10" db="EMBL/GenBank/DDBJ databases">
        <authorList>
            <person name="Wang G."/>
            <person name="Zhuang W."/>
        </authorList>
    </citation>
    <scope>NUCLEOTIDE SEQUENCE [LARGE SCALE GENOMIC DNA]</scope>
    <source>
        <strain evidence="2 3">DSM 20118</strain>
    </source>
</reference>
<keyword evidence="3" id="KW-1185">Reference proteome</keyword>
<dbReference type="Proteomes" id="UP000029833">
    <property type="component" value="Unassembled WGS sequence"/>
</dbReference>